<reference evidence="3" key="1">
    <citation type="journal article" date="2014" name="Int. J. Syst. Evol. Microbiol.">
        <title>Complete genome sequence of Corynebacterium casei LMG S-19264T (=DSM 44701T), isolated from a smear-ripened cheese.</title>
        <authorList>
            <consortium name="US DOE Joint Genome Institute (JGI-PGF)"/>
            <person name="Walter F."/>
            <person name="Albersmeier A."/>
            <person name="Kalinowski J."/>
            <person name="Ruckert C."/>
        </authorList>
    </citation>
    <scope>NUCLEOTIDE SEQUENCE</scope>
    <source>
        <strain evidence="3">KCTC 22169</strain>
    </source>
</reference>
<keyword evidence="1" id="KW-0732">Signal</keyword>
<dbReference type="InterPro" id="IPR001322">
    <property type="entry name" value="Lamin_tail_dom"/>
</dbReference>
<dbReference type="FunFam" id="3.60.10.10:FF:000072">
    <property type="entry name" value="Extracellular nuclease"/>
    <property type="match status" value="1"/>
</dbReference>
<evidence type="ECO:0000259" key="2">
    <source>
        <dbReference type="PROSITE" id="PS51841"/>
    </source>
</evidence>
<dbReference type="Gene3D" id="2.60.40.10">
    <property type="entry name" value="Immunoglobulins"/>
    <property type="match status" value="1"/>
</dbReference>
<feature type="signal peptide" evidence="1">
    <location>
        <begin position="1"/>
        <end position="23"/>
    </location>
</feature>
<accession>A0A918JZV9</accession>
<dbReference type="CDD" id="cd04486">
    <property type="entry name" value="YhcR_OBF_like"/>
    <property type="match status" value="1"/>
</dbReference>
<reference evidence="3" key="2">
    <citation type="submission" date="2020-09" db="EMBL/GenBank/DDBJ databases">
        <authorList>
            <person name="Sun Q."/>
            <person name="Kim S."/>
        </authorList>
    </citation>
    <scope>NUCLEOTIDE SEQUENCE</scope>
    <source>
        <strain evidence="3">KCTC 22169</strain>
    </source>
</reference>
<dbReference type="RefSeq" id="WP_189606703.1">
    <property type="nucleotide sequence ID" value="NZ_BMXR01000001.1"/>
</dbReference>
<dbReference type="PANTHER" id="PTHR42834:SF1">
    <property type="entry name" value="ENDONUCLEASE_EXONUCLEASE_PHOSPHATASE FAMILY PROTEIN (AFU_ORTHOLOGUE AFUA_3G09210)"/>
    <property type="match status" value="1"/>
</dbReference>
<keyword evidence="4" id="KW-1185">Reference proteome</keyword>
<comment type="caution">
    <text evidence="3">The sequence shown here is derived from an EMBL/GenBank/DDBJ whole genome shotgun (WGS) entry which is preliminary data.</text>
</comment>
<dbReference type="InterPro" id="IPR013783">
    <property type="entry name" value="Ig-like_fold"/>
</dbReference>
<dbReference type="NCBIfam" id="NF033681">
    <property type="entry name" value="ExeM_NucH_DNase"/>
    <property type="match status" value="1"/>
</dbReference>
<dbReference type="Pfam" id="PF00932">
    <property type="entry name" value="LTD"/>
    <property type="match status" value="1"/>
</dbReference>
<dbReference type="SUPFAM" id="SSF56219">
    <property type="entry name" value="DNase I-like"/>
    <property type="match status" value="1"/>
</dbReference>
<protein>
    <recommendedName>
        <fullName evidence="2">LTD domain-containing protein</fullName>
    </recommendedName>
</protein>
<dbReference type="GO" id="GO:0003824">
    <property type="term" value="F:catalytic activity"/>
    <property type="evidence" value="ECO:0007669"/>
    <property type="project" value="InterPro"/>
</dbReference>
<feature type="domain" description="LTD" evidence="2">
    <location>
        <begin position="13"/>
        <end position="170"/>
    </location>
</feature>
<name>A0A918JZV9_9GAMM</name>
<dbReference type="InterPro" id="IPR036691">
    <property type="entry name" value="Endo/exonu/phosph_ase_sf"/>
</dbReference>
<dbReference type="PROSITE" id="PS51841">
    <property type="entry name" value="LTD"/>
    <property type="match status" value="1"/>
</dbReference>
<organism evidence="3 4">
    <name type="scientific">Saccharospirillum salsuginis</name>
    <dbReference type="NCBI Taxonomy" id="418750"/>
    <lineage>
        <taxon>Bacteria</taxon>
        <taxon>Pseudomonadati</taxon>
        <taxon>Pseudomonadota</taxon>
        <taxon>Gammaproteobacteria</taxon>
        <taxon>Oceanospirillales</taxon>
        <taxon>Saccharospirillaceae</taxon>
        <taxon>Saccharospirillum</taxon>
    </lineage>
</organism>
<proteinExistence type="predicted"/>
<evidence type="ECO:0000313" key="4">
    <source>
        <dbReference type="Proteomes" id="UP000626148"/>
    </source>
</evidence>
<dbReference type="Gene3D" id="3.60.10.10">
    <property type="entry name" value="Endonuclease/exonuclease/phosphatase"/>
    <property type="match status" value="1"/>
</dbReference>
<dbReference type="Pfam" id="PF03372">
    <property type="entry name" value="Exo_endo_phos"/>
    <property type="match status" value="1"/>
</dbReference>
<evidence type="ECO:0000313" key="3">
    <source>
        <dbReference type="EMBL" id="GGX39708.1"/>
    </source>
</evidence>
<dbReference type="InterPro" id="IPR047971">
    <property type="entry name" value="ExeM-like"/>
</dbReference>
<sequence>MNPRISPLALLVATAGTALTAQADLIFSEYVEGSSNNKALEIQNTGSSAVDLSQYRIELYSNGSTSVQNALDLNGSLAAGDVYVIANPSAATEIMNVADTTSAVTYFNGNDVLLLKSSDQVLDRIGQLGNSDTYGSNVTLVRKTSITSGDTEYDTPFDPSEQWDSYPSDTFNYLGNGDDGGGDDGGGSDDLAYCGDPMTLISAVQGDGDQTPMMGQNLAIEGIVVADLQASNELSGFFIQEEDADQDGNPATSEGLFVYHTDTDVSVGDRVVVNGTADEYYSLTQLNQVSLIDVCASNQMLPSTAQLAMPFDAGQSLENVEGMRVSFAQQLTVNEVYQLGRYGEFTVSDGRRYIPTEVALPGPDAEAVAELNDRNKLLVEDGIRTQNPDPVIFPAPELSAYNSLRVGDTTTGLTGVMNYAFGAYKLIPTETPTFEGSNPRTMAPEDSIDGELRIASFNVLNYFNGDGLGGGFPTDRGADTPNELERQQTKLIAALTELDADVVGLMEIENDGFGPNSAIAQLVDALNATQAADDVYDYVSTGGDGIGTDAIAVGLIYRPAQVAPVNAAQVLSSANSPLDDNGDPLFNDDKNRPALTQSFEHLDSGDRFTVVVNHLKSKGSSCEDLGDPTDPNGQGNCNGIRTDAAHALGQWLATNPTGIDDEDVLVMGDLNAYSMEDPIRALAEYGYDSVKPEGEYSYVFDGESGNLDHALASDSLADKVVLVQDWHINTDEPLALDYNTEYKSDAQVESFYAPTPYRSSDHDPVILDLKLTPPNVAPVADFSVYKLFFWYIFISDSHDPDGTVVAQDWQVGPYEFSGDWGFLPKWLIKRNRIQEATLTVTDDDGATSEVTQTLPR</sequence>
<dbReference type="PANTHER" id="PTHR42834">
    <property type="entry name" value="ENDONUCLEASE/EXONUCLEASE/PHOSPHATASE FAMILY PROTEIN (AFU_ORTHOLOGUE AFUA_3G09210)"/>
    <property type="match status" value="1"/>
</dbReference>
<gene>
    <name evidence="3" type="primary">exeS</name>
    <name evidence="3" type="ORF">GCM10007392_02770</name>
</gene>
<dbReference type="InterPro" id="IPR005135">
    <property type="entry name" value="Endo/exonuclease/phosphatase"/>
</dbReference>
<evidence type="ECO:0000256" key="1">
    <source>
        <dbReference type="SAM" id="SignalP"/>
    </source>
</evidence>
<feature type="chain" id="PRO_5036941847" description="LTD domain-containing protein" evidence="1">
    <location>
        <begin position="24"/>
        <end position="856"/>
    </location>
</feature>
<dbReference type="Proteomes" id="UP000626148">
    <property type="component" value="Unassembled WGS sequence"/>
</dbReference>
<dbReference type="CDD" id="cd10283">
    <property type="entry name" value="MnuA_DNase1-like"/>
    <property type="match status" value="1"/>
</dbReference>
<dbReference type="EMBL" id="BMXR01000001">
    <property type="protein sequence ID" value="GGX39708.1"/>
    <property type="molecule type" value="Genomic_DNA"/>
</dbReference>
<dbReference type="AlphaFoldDB" id="A0A918JZV9"/>